<keyword evidence="1" id="KW-0472">Membrane</keyword>
<evidence type="ECO:0000313" key="3">
    <source>
        <dbReference type="Proteomes" id="UP000050430"/>
    </source>
</evidence>
<feature type="transmembrane region" description="Helical" evidence="1">
    <location>
        <begin position="6"/>
        <end position="31"/>
    </location>
</feature>
<feature type="transmembrane region" description="Helical" evidence="1">
    <location>
        <begin position="86"/>
        <end position="109"/>
    </location>
</feature>
<accession>A0A0P6WND3</accession>
<protein>
    <recommendedName>
        <fullName evidence="4">Prepilin type IV endopeptidase peptidase domain-containing protein</fullName>
    </recommendedName>
</protein>
<keyword evidence="1" id="KW-0812">Transmembrane</keyword>
<organism evidence="2 3">
    <name type="scientific">Leptolinea tardivitalis</name>
    <dbReference type="NCBI Taxonomy" id="229920"/>
    <lineage>
        <taxon>Bacteria</taxon>
        <taxon>Bacillati</taxon>
        <taxon>Chloroflexota</taxon>
        <taxon>Anaerolineae</taxon>
        <taxon>Anaerolineales</taxon>
        <taxon>Anaerolineaceae</taxon>
        <taxon>Leptolinea</taxon>
    </lineage>
</organism>
<evidence type="ECO:0000313" key="2">
    <source>
        <dbReference type="EMBL" id="KPL70332.1"/>
    </source>
</evidence>
<keyword evidence="3" id="KW-1185">Reference proteome</keyword>
<dbReference type="Gene3D" id="1.20.120.1220">
    <property type="match status" value="1"/>
</dbReference>
<sequence length="141" mass="14958">MPLTLGGLVGAGVLGLFHGLWSPVLLTIALTHVADFNPREKRLAFALTLSAFAGIFQPDAALLCAVILSIWMLWEFGIMGGADVKLLIAITIMIGNATILIPIAVAGGIQGVIASLRKQREIPFVVSIFCGALFFVLFPLI</sequence>
<dbReference type="AlphaFoldDB" id="A0A0P6WND3"/>
<proteinExistence type="predicted"/>
<dbReference type="Proteomes" id="UP000050430">
    <property type="component" value="Unassembled WGS sequence"/>
</dbReference>
<evidence type="ECO:0008006" key="4">
    <source>
        <dbReference type="Google" id="ProtNLM"/>
    </source>
</evidence>
<dbReference type="EMBL" id="LGCK01000014">
    <property type="protein sequence ID" value="KPL70332.1"/>
    <property type="molecule type" value="Genomic_DNA"/>
</dbReference>
<keyword evidence="1" id="KW-1133">Transmembrane helix</keyword>
<name>A0A0P6WND3_9CHLR</name>
<gene>
    <name evidence="2" type="ORF">ADM99_14330</name>
</gene>
<feature type="transmembrane region" description="Helical" evidence="1">
    <location>
        <begin position="43"/>
        <end position="74"/>
    </location>
</feature>
<evidence type="ECO:0000256" key="1">
    <source>
        <dbReference type="SAM" id="Phobius"/>
    </source>
</evidence>
<comment type="caution">
    <text evidence="2">The sequence shown here is derived from an EMBL/GenBank/DDBJ whole genome shotgun (WGS) entry which is preliminary data.</text>
</comment>
<feature type="transmembrane region" description="Helical" evidence="1">
    <location>
        <begin position="121"/>
        <end position="140"/>
    </location>
</feature>
<dbReference type="RefSeq" id="WP_062422207.1">
    <property type="nucleotide sequence ID" value="NZ_BBYA01000010.1"/>
</dbReference>
<reference evidence="2 3" key="1">
    <citation type="submission" date="2015-07" db="EMBL/GenBank/DDBJ databases">
        <title>Genome sequence of Leptolinea tardivitalis DSM 16556.</title>
        <authorList>
            <person name="Hemp J."/>
            <person name="Ward L.M."/>
            <person name="Pace L.A."/>
            <person name="Fischer W.W."/>
        </authorList>
    </citation>
    <scope>NUCLEOTIDE SEQUENCE [LARGE SCALE GENOMIC DNA]</scope>
    <source>
        <strain evidence="2 3">YMTK-2</strain>
    </source>
</reference>
<dbReference type="STRING" id="229920.ADM99_14330"/>